<feature type="transmembrane region" description="Helical" evidence="1">
    <location>
        <begin position="125"/>
        <end position="145"/>
    </location>
</feature>
<dbReference type="STRING" id="649333.SAMN04487989_103164"/>
<sequence length="213" mass="25108">MDELELLKKDWKKETNKFPKLSYDDIYKMILKKSSSIVKWIFILSLLEFIFWSVLSFALKDNESIKKFNNYDADYAIIPLTIISYLVLGYFFFVFYKNYKSISVTDSTKSLMEKILKTRRTVKHYVAFNLIFSIVAVVIALFIEFEQDQDLINLVNTAAANGKSLQFYTTFTITVITVLVITILVLLLFYWLIYGLLLRRLNKNYTELKKLDL</sequence>
<feature type="transmembrane region" description="Helical" evidence="1">
    <location>
        <begin position="37"/>
        <end position="55"/>
    </location>
</feature>
<feature type="transmembrane region" description="Helical" evidence="1">
    <location>
        <begin position="165"/>
        <end position="193"/>
    </location>
</feature>
<accession>A0A1I5BJ70</accession>
<dbReference type="RefSeq" id="WP_092207936.1">
    <property type="nucleotide sequence ID" value="NZ_FOVN01000003.1"/>
</dbReference>
<evidence type="ECO:0000313" key="3">
    <source>
        <dbReference type="Proteomes" id="UP000198705"/>
    </source>
</evidence>
<dbReference type="AlphaFoldDB" id="A0A1I5BJ70"/>
<protein>
    <submittedName>
        <fullName evidence="2">Uncharacterized protein</fullName>
    </submittedName>
</protein>
<reference evidence="3" key="1">
    <citation type="submission" date="2016-10" db="EMBL/GenBank/DDBJ databases">
        <authorList>
            <person name="Varghese N."/>
            <person name="Submissions S."/>
        </authorList>
    </citation>
    <scope>NUCLEOTIDE SEQUENCE [LARGE SCALE GENOMIC DNA]</scope>
    <source>
        <strain evidence="3">DSM 23925</strain>
    </source>
</reference>
<feature type="transmembrane region" description="Helical" evidence="1">
    <location>
        <begin position="75"/>
        <end position="96"/>
    </location>
</feature>
<keyword evidence="1" id="KW-0472">Membrane</keyword>
<proteinExistence type="predicted"/>
<keyword evidence="1" id="KW-0812">Transmembrane</keyword>
<name>A0A1I5BJ70_9FLAO</name>
<dbReference type="OrthoDB" id="709028at2"/>
<dbReference type="Proteomes" id="UP000198705">
    <property type="component" value="Unassembled WGS sequence"/>
</dbReference>
<evidence type="ECO:0000256" key="1">
    <source>
        <dbReference type="SAM" id="Phobius"/>
    </source>
</evidence>
<gene>
    <name evidence="2" type="ORF">SAMN04487989_103164</name>
</gene>
<keyword evidence="1" id="KW-1133">Transmembrane helix</keyword>
<evidence type="ECO:0000313" key="2">
    <source>
        <dbReference type="EMBL" id="SFN74686.1"/>
    </source>
</evidence>
<keyword evidence="3" id="KW-1185">Reference proteome</keyword>
<organism evidence="2 3">
    <name type="scientific">Bizionia echini</name>
    <dbReference type="NCBI Taxonomy" id="649333"/>
    <lineage>
        <taxon>Bacteria</taxon>
        <taxon>Pseudomonadati</taxon>
        <taxon>Bacteroidota</taxon>
        <taxon>Flavobacteriia</taxon>
        <taxon>Flavobacteriales</taxon>
        <taxon>Flavobacteriaceae</taxon>
        <taxon>Bizionia</taxon>
    </lineage>
</organism>
<dbReference type="EMBL" id="FOVN01000003">
    <property type="protein sequence ID" value="SFN74686.1"/>
    <property type="molecule type" value="Genomic_DNA"/>
</dbReference>